<keyword evidence="8 11" id="KW-0472">Membrane</keyword>
<dbReference type="AlphaFoldDB" id="V2UER5"/>
<proteinExistence type="inferred from homology"/>
<reference evidence="13 14" key="1">
    <citation type="submission" date="2013-10" db="EMBL/GenBank/DDBJ databases">
        <title>The Genome Sequence of Acinetobacter brisouii CIP 110357.</title>
        <authorList>
            <consortium name="The Broad Institute Genomics Platform"/>
            <consortium name="The Broad Institute Genome Sequencing Center for Infectious Disease"/>
            <person name="Cerqueira G."/>
            <person name="Feldgarden M."/>
            <person name="Courvalin P."/>
            <person name="Grillot-Courvalin C."/>
            <person name="Clermont D."/>
            <person name="Rocha E."/>
            <person name="Yoon E.-J."/>
            <person name="Nemec A."/>
            <person name="Young S.K."/>
            <person name="Zeng Q."/>
            <person name="Gargeya S."/>
            <person name="Fitzgerald M."/>
            <person name="Abouelleil A."/>
            <person name="Alvarado L."/>
            <person name="Berlin A.M."/>
            <person name="Chapman S.B."/>
            <person name="Gainer-Dewar J."/>
            <person name="Goldberg J."/>
            <person name="Gnerre S."/>
            <person name="Griggs A."/>
            <person name="Gujja S."/>
            <person name="Hansen M."/>
            <person name="Howarth C."/>
            <person name="Imamovic A."/>
            <person name="Ireland A."/>
            <person name="Larimer J."/>
            <person name="McCowan C."/>
            <person name="Murphy C."/>
            <person name="Pearson M."/>
            <person name="Poon T.W."/>
            <person name="Priest M."/>
            <person name="Roberts A."/>
            <person name="Saif S."/>
            <person name="Shea T."/>
            <person name="Sykes S."/>
            <person name="Wortman J."/>
            <person name="Nusbaum C."/>
            <person name="Birren B."/>
        </authorList>
    </citation>
    <scope>NUCLEOTIDE SEQUENCE [LARGE SCALE GENOMIC DNA]</scope>
    <source>
        <strain evidence="13 14">CIP 110357</strain>
    </source>
</reference>
<keyword evidence="3" id="KW-1003">Cell membrane</keyword>
<dbReference type="NCBIfam" id="TIGR02532">
    <property type="entry name" value="IV_pilin_GFxxxE"/>
    <property type="match status" value="1"/>
</dbReference>
<feature type="domain" description="General secretion pathway GspH" evidence="12">
    <location>
        <begin position="43"/>
        <end position="142"/>
    </location>
</feature>
<evidence type="ECO:0000313" key="13">
    <source>
        <dbReference type="EMBL" id="ESK53088.1"/>
    </source>
</evidence>
<dbReference type="GO" id="GO:0015627">
    <property type="term" value="C:type II protein secretion system complex"/>
    <property type="evidence" value="ECO:0007669"/>
    <property type="project" value="InterPro"/>
</dbReference>
<evidence type="ECO:0000259" key="12">
    <source>
        <dbReference type="Pfam" id="PF12019"/>
    </source>
</evidence>
<gene>
    <name evidence="13" type="ORF">P255_00200</name>
</gene>
<accession>V2UER5</accession>
<evidence type="ECO:0000256" key="7">
    <source>
        <dbReference type="ARBA" id="ARBA00022989"/>
    </source>
</evidence>
<evidence type="ECO:0000256" key="10">
    <source>
        <dbReference type="ARBA" id="ARBA00030775"/>
    </source>
</evidence>
<evidence type="ECO:0000256" key="6">
    <source>
        <dbReference type="ARBA" id="ARBA00022692"/>
    </source>
</evidence>
<dbReference type="Pfam" id="PF07963">
    <property type="entry name" value="N_methyl"/>
    <property type="match status" value="1"/>
</dbReference>
<dbReference type="Pfam" id="PF12019">
    <property type="entry name" value="GspH"/>
    <property type="match status" value="1"/>
</dbReference>
<dbReference type="GO" id="GO:0005886">
    <property type="term" value="C:plasma membrane"/>
    <property type="evidence" value="ECO:0007669"/>
    <property type="project" value="UniProtKB-SubCell"/>
</dbReference>
<dbReference type="GO" id="GO:0015628">
    <property type="term" value="P:protein secretion by the type II secretion system"/>
    <property type="evidence" value="ECO:0007669"/>
    <property type="project" value="InterPro"/>
</dbReference>
<evidence type="ECO:0000256" key="5">
    <source>
        <dbReference type="ARBA" id="ARBA00022519"/>
    </source>
</evidence>
<keyword evidence="5" id="KW-0997">Cell inner membrane</keyword>
<dbReference type="PATRIC" id="fig|1341683.3.peg.197"/>
<keyword evidence="14" id="KW-1185">Reference proteome</keyword>
<dbReference type="Gene3D" id="3.30.700.10">
    <property type="entry name" value="Glycoprotein, Type 4 Pilin"/>
    <property type="match status" value="1"/>
</dbReference>
<keyword evidence="6 11" id="KW-0812">Transmembrane</keyword>
<comment type="subcellular location">
    <subcellularLocation>
        <location evidence="1">Cell inner membrane</location>
        <topology evidence="1">Single-pass membrane protein</topology>
    </subcellularLocation>
</comment>
<evidence type="ECO:0000256" key="8">
    <source>
        <dbReference type="ARBA" id="ARBA00023136"/>
    </source>
</evidence>
<evidence type="ECO:0000313" key="14">
    <source>
        <dbReference type="Proteomes" id="UP000018418"/>
    </source>
</evidence>
<dbReference type="EMBL" id="AYEU01000001">
    <property type="protein sequence ID" value="ESK53088.1"/>
    <property type="molecule type" value="Genomic_DNA"/>
</dbReference>
<dbReference type="SUPFAM" id="SSF54523">
    <property type="entry name" value="Pili subunits"/>
    <property type="match status" value="1"/>
</dbReference>
<dbReference type="InterPro" id="IPR022346">
    <property type="entry name" value="T2SS_GspH"/>
</dbReference>
<keyword evidence="7 11" id="KW-1133">Transmembrane helix</keyword>
<name>V2UER5_9GAMM</name>
<evidence type="ECO:0000256" key="2">
    <source>
        <dbReference type="ARBA" id="ARBA00021549"/>
    </source>
</evidence>
<feature type="transmembrane region" description="Helical" evidence="11">
    <location>
        <begin position="12"/>
        <end position="35"/>
    </location>
</feature>
<dbReference type="HOGENOM" id="CLU_084761_2_1_6"/>
<evidence type="ECO:0000256" key="9">
    <source>
        <dbReference type="ARBA" id="ARBA00025772"/>
    </source>
</evidence>
<comment type="caution">
    <text evidence="13">The sequence shown here is derived from an EMBL/GenBank/DDBJ whole genome shotgun (WGS) entry which is preliminary data.</text>
</comment>
<sequence length="157" mass="16889">MQSIRGFTLFELIVVVIIIAIISVMAVPAFANILLKQNLNKSTRDLVIVLEKARSKAALERRTVTVTLNSSSADTDSTLNWAASGKAALVSTTTSIVFRSDGMVQDSTTTTSPLSSDLTLVLCDQVQAQAQYSKRIILSRIGVVQQRDLVTGNCNAS</sequence>
<protein>
    <recommendedName>
        <fullName evidence="2">Type II secretion system protein H</fullName>
    </recommendedName>
    <alternativeName>
        <fullName evidence="10">General secretion pathway protein H</fullName>
    </alternativeName>
</protein>
<dbReference type="InterPro" id="IPR012902">
    <property type="entry name" value="N_methyl_site"/>
</dbReference>
<evidence type="ECO:0000256" key="11">
    <source>
        <dbReference type="SAM" id="Phobius"/>
    </source>
</evidence>
<organism evidence="13 14">
    <name type="scientific">Acinetobacter brisouii CIP 110357</name>
    <dbReference type="NCBI Taxonomy" id="1341683"/>
    <lineage>
        <taxon>Bacteria</taxon>
        <taxon>Pseudomonadati</taxon>
        <taxon>Pseudomonadota</taxon>
        <taxon>Gammaproteobacteria</taxon>
        <taxon>Moraxellales</taxon>
        <taxon>Moraxellaceae</taxon>
        <taxon>Acinetobacter</taxon>
    </lineage>
</organism>
<dbReference type="Proteomes" id="UP000018418">
    <property type="component" value="Unassembled WGS sequence"/>
</dbReference>
<evidence type="ECO:0000256" key="4">
    <source>
        <dbReference type="ARBA" id="ARBA00022481"/>
    </source>
</evidence>
<dbReference type="STRING" id="396323.VH98_00825"/>
<evidence type="ECO:0000256" key="1">
    <source>
        <dbReference type="ARBA" id="ARBA00004377"/>
    </source>
</evidence>
<comment type="similarity">
    <text evidence="9">Belongs to the GSP H family.</text>
</comment>
<dbReference type="RefSeq" id="WP_004899132.1">
    <property type="nucleotide sequence ID" value="NZ_BBTI01000003.1"/>
</dbReference>
<keyword evidence="4" id="KW-0488">Methylation</keyword>
<dbReference type="InterPro" id="IPR045584">
    <property type="entry name" value="Pilin-like"/>
</dbReference>
<evidence type="ECO:0000256" key="3">
    <source>
        <dbReference type="ARBA" id="ARBA00022475"/>
    </source>
</evidence>
<dbReference type="OrthoDB" id="5587184at2"/>